<accession>A0ABW8AS89</accession>
<proteinExistence type="predicted"/>
<sequence length="156" mass="17687">MRTFRMVTLWRLPAERTAVWEALADVRGWPRWWPGIEAVELLEPGDDAGLGRTARLTVDSGLGYRLTFTVRVTQVDEGRGLTARSIGHLVGTGHVVLADTTFPRGVGTAVTTVWEVALTRWWMRPLVPLGAPVLRRRHDVVMRRGERGLQEQLRRR</sequence>
<dbReference type="Proteomes" id="UP001612915">
    <property type="component" value="Unassembled WGS sequence"/>
</dbReference>
<dbReference type="InterPro" id="IPR023393">
    <property type="entry name" value="START-like_dom_sf"/>
</dbReference>
<dbReference type="RefSeq" id="WP_398283776.1">
    <property type="nucleotide sequence ID" value="NZ_JBITLV010000007.1"/>
</dbReference>
<evidence type="ECO:0000259" key="1">
    <source>
        <dbReference type="Pfam" id="PF03364"/>
    </source>
</evidence>
<keyword evidence="3" id="KW-1185">Reference proteome</keyword>
<dbReference type="Pfam" id="PF03364">
    <property type="entry name" value="Polyketide_cyc"/>
    <property type="match status" value="1"/>
</dbReference>
<feature type="domain" description="Coenzyme Q-binding protein COQ10 START" evidence="1">
    <location>
        <begin position="13"/>
        <end position="112"/>
    </location>
</feature>
<name>A0ABW8AS89_9ACTN</name>
<reference evidence="2 3" key="1">
    <citation type="submission" date="2024-10" db="EMBL/GenBank/DDBJ databases">
        <title>The Natural Products Discovery Center: Release of the First 8490 Sequenced Strains for Exploring Actinobacteria Biosynthetic Diversity.</title>
        <authorList>
            <person name="Kalkreuter E."/>
            <person name="Kautsar S.A."/>
            <person name="Yang D."/>
            <person name="Bader C.D."/>
            <person name="Teijaro C.N."/>
            <person name="Fluegel L."/>
            <person name="Davis C.M."/>
            <person name="Simpson J.R."/>
            <person name="Lauterbach L."/>
            <person name="Steele A.D."/>
            <person name="Gui C."/>
            <person name="Meng S."/>
            <person name="Li G."/>
            <person name="Viehrig K."/>
            <person name="Ye F."/>
            <person name="Su P."/>
            <person name="Kiefer A.F."/>
            <person name="Nichols A."/>
            <person name="Cepeda A.J."/>
            <person name="Yan W."/>
            <person name="Fan B."/>
            <person name="Jiang Y."/>
            <person name="Adhikari A."/>
            <person name="Zheng C.-J."/>
            <person name="Schuster L."/>
            <person name="Cowan T.M."/>
            <person name="Smanski M.J."/>
            <person name="Chevrette M.G."/>
            <person name="De Carvalho L.P.S."/>
            <person name="Shen B."/>
        </authorList>
    </citation>
    <scope>NUCLEOTIDE SEQUENCE [LARGE SCALE GENOMIC DNA]</scope>
    <source>
        <strain evidence="2 3">NPDC049639</strain>
    </source>
</reference>
<organism evidence="2 3">
    <name type="scientific">Spongisporangium articulatum</name>
    <dbReference type="NCBI Taxonomy" id="3362603"/>
    <lineage>
        <taxon>Bacteria</taxon>
        <taxon>Bacillati</taxon>
        <taxon>Actinomycetota</taxon>
        <taxon>Actinomycetes</taxon>
        <taxon>Kineosporiales</taxon>
        <taxon>Kineosporiaceae</taxon>
        <taxon>Spongisporangium</taxon>
    </lineage>
</organism>
<evidence type="ECO:0000313" key="3">
    <source>
        <dbReference type="Proteomes" id="UP001612915"/>
    </source>
</evidence>
<evidence type="ECO:0000313" key="2">
    <source>
        <dbReference type="EMBL" id="MFI7589250.1"/>
    </source>
</evidence>
<comment type="caution">
    <text evidence="2">The sequence shown here is derived from an EMBL/GenBank/DDBJ whole genome shotgun (WGS) entry which is preliminary data.</text>
</comment>
<dbReference type="EMBL" id="JBITLV010000007">
    <property type="protein sequence ID" value="MFI7589250.1"/>
    <property type="molecule type" value="Genomic_DNA"/>
</dbReference>
<gene>
    <name evidence="2" type="ORF">ACIB24_19465</name>
</gene>
<dbReference type="InterPro" id="IPR005031">
    <property type="entry name" value="COQ10_START"/>
</dbReference>
<dbReference type="SUPFAM" id="SSF55961">
    <property type="entry name" value="Bet v1-like"/>
    <property type="match status" value="1"/>
</dbReference>
<protein>
    <submittedName>
        <fullName evidence="2">SRPBCC family protein</fullName>
    </submittedName>
</protein>
<dbReference type="Gene3D" id="3.30.530.20">
    <property type="match status" value="1"/>
</dbReference>